<evidence type="ECO:0000256" key="1">
    <source>
        <dbReference type="SAM" id="Coils"/>
    </source>
</evidence>
<evidence type="ECO:0000313" key="3">
    <source>
        <dbReference type="EMBL" id="KAK3261858.1"/>
    </source>
</evidence>
<dbReference type="EMBL" id="LGRX02016603">
    <property type="protein sequence ID" value="KAK3261858.1"/>
    <property type="molecule type" value="Genomic_DNA"/>
</dbReference>
<feature type="region of interest" description="Disordered" evidence="2">
    <location>
        <begin position="660"/>
        <end position="680"/>
    </location>
</feature>
<gene>
    <name evidence="3" type="ORF">CYMTET_29256</name>
</gene>
<organism evidence="3 4">
    <name type="scientific">Cymbomonas tetramitiformis</name>
    <dbReference type="NCBI Taxonomy" id="36881"/>
    <lineage>
        <taxon>Eukaryota</taxon>
        <taxon>Viridiplantae</taxon>
        <taxon>Chlorophyta</taxon>
        <taxon>Pyramimonadophyceae</taxon>
        <taxon>Pyramimonadales</taxon>
        <taxon>Pyramimonadaceae</taxon>
        <taxon>Cymbomonas</taxon>
    </lineage>
</organism>
<proteinExistence type="predicted"/>
<reference evidence="3 4" key="1">
    <citation type="journal article" date="2015" name="Genome Biol. Evol.">
        <title>Comparative Genomics of a Bacterivorous Green Alga Reveals Evolutionary Causalities and Consequences of Phago-Mixotrophic Mode of Nutrition.</title>
        <authorList>
            <person name="Burns J.A."/>
            <person name="Paasch A."/>
            <person name="Narechania A."/>
            <person name="Kim E."/>
        </authorList>
    </citation>
    <scope>NUCLEOTIDE SEQUENCE [LARGE SCALE GENOMIC DNA]</scope>
    <source>
        <strain evidence="3 4">PLY_AMNH</strain>
    </source>
</reference>
<dbReference type="Proteomes" id="UP001190700">
    <property type="component" value="Unassembled WGS sequence"/>
</dbReference>
<evidence type="ECO:0000256" key="2">
    <source>
        <dbReference type="SAM" id="MobiDB-lite"/>
    </source>
</evidence>
<evidence type="ECO:0000313" key="4">
    <source>
        <dbReference type="Proteomes" id="UP001190700"/>
    </source>
</evidence>
<keyword evidence="1" id="KW-0175">Coiled coil</keyword>
<sequence>MPAPYDRPPSGSAEVISLSGNLQLGTSTPRKEAETYRPPDHTFLTRVNGRAPNARPKSGASSSSRACGYYGRRAASAPGRGNAHSNAPGLKESQPYAGSVYQFYLSPSMVKQDAEQAKTREMTQWKHFDVVCKWDKGETVTDTYELSDSMRHSRLTYSHSLFKEHADISNIENKWQAFLKALQVDVDDLATWTSSLSPRSIHDYKPMMVLQQQIIQALMNKEISFFSGTILDLQQQLKQAMAIIMKQTAEMDELRKILSDLEGEVTDKTKKARMLSMFGNVKSGMVVTRNDEIDKLRQAMQKDNEDADAALQMRLAEERRLKDLVAKLDLENEQLQEELRKANAKIEELENALDGKNRILSIEQDDKKKKMNIISKLKLHVGDRDLSLMQHQQRANVGYMPWVSTVNGQLFVESKWATFLSVGLCTLAVPPLSRVELSAKVVMNGQFVDVPGGTAIALPPGDTQEATISSNCVITFPDDMEKAEVLVHGGTQIILPSTGRDEYDIVLPPGTHITPPQDEARLRAAEELKEDVKVVPPGGTATVTMVKGSSIRLPLGMRAKIEAPTGCQYFFSSGQKQRVTVPGRTNITSPTTVKDFPAMLPSKSVLTLPVQDISNMSYLKSEASETYTLDRTFHVILPCSSMVYLPKTGEDMTVTIPHGAAATSPQDRGTADIGEGKTVTVDNGVPRTLTCAPGTTVSLPWGHSARAEDVAKQMQLAGPACTATALGGMEPALVVNAFSSGVLELDFRQEILSQSRPEVVQQVIKRMPAVQVNELMDTMDRSVTGAWMSIMPVKDQALMFAGKENAPVALEIMNCAQQISLLKNMLPKCNDQLSKATQECAVNMVELNSTAVGALVLAGSQSSHASTVMNAMSTIDLEVACQHLEALLGLAGNMITLSRKYKSEDMAAARLLQALELADTDTEVREEVMSVLVHFEKAYGIQCTVMRNDPDNETSFSTKFRADAPLAPGSSPVPTNPASPGASGGATNPQEPPSTPPPGEEETGSTTPLGRMSRVEGITPTHEFIDDSMDNSEFAVEQEAQDRVDILYSTEDIKWGAMSSARNTSASRTGFVTQMDARRLLHIQEEAKVKKQMVMRGAMLMIPVITPAGKTFAFISHVIPSLACKHFFGGLRPPTTFSIPKTIECLMLLSKALLCGMEKAAMTAANQATAPMPDNEHDKGREELMRLLTNLNKMKADLYKNMLKNREKIQSHLHEIKNYSKPPEVMVRVMTTLYVLMKNNDVKARPMPHHILGCAQDFVPYLGQELYNFPKDEKDLMKLWKFVRGNIQLSQRHPNNILRMLYQATKERALGDSGNQLKKAQIKAVEKLMDTVDDEKIAKASSVGSMISEFIKLGIKQAQVELKLMAMEADDIQHKRRVRAKEEWNKLSSALFGAGNLSKLKKRLAGKKITASAK</sequence>
<protein>
    <submittedName>
        <fullName evidence="3">Uncharacterized protein</fullName>
    </submittedName>
</protein>
<dbReference type="Gene3D" id="1.20.920.60">
    <property type="match status" value="1"/>
</dbReference>
<feature type="compositionally biased region" description="Polar residues" evidence="2">
    <location>
        <begin position="18"/>
        <end position="28"/>
    </location>
</feature>
<feature type="coiled-coil region" evidence="1">
    <location>
        <begin position="230"/>
        <end position="366"/>
    </location>
</feature>
<keyword evidence="4" id="KW-1185">Reference proteome</keyword>
<feature type="compositionally biased region" description="Basic and acidic residues" evidence="2">
    <location>
        <begin position="29"/>
        <end position="40"/>
    </location>
</feature>
<accession>A0AAE0KV37</accession>
<comment type="caution">
    <text evidence="3">The sequence shown here is derived from an EMBL/GenBank/DDBJ whole genome shotgun (WGS) entry which is preliminary data.</text>
</comment>
<name>A0AAE0KV37_9CHLO</name>
<feature type="region of interest" description="Disordered" evidence="2">
    <location>
        <begin position="1"/>
        <end position="66"/>
    </location>
</feature>
<feature type="region of interest" description="Disordered" evidence="2">
    <location>
        <begin position="962"/>
        <end position="1013"/>
    </location>
</feature>